<dbReference type="SUPFAM" id="SSF53649">
    <property type="entry name" value="Alkaline phosphatase-like"/>
    <property type="match status" value="1"/>
</dbReference>
<dbReference type="Pfam" id="PF10143">
    <property type="entry name" value="PhosphMutase"/>
    <property type="match status" value="1"/>
</dbReference>
<evidence type="ECO:0000259" key="7">
    <source>
        <dbReference type="Pfam" id="PF01676"/>
    </source>
</evidence>
<evidence type="ECO:0000256" key="4">
    <source>
        <dbReference type="ARBA" id="ARBA00005524"/>
    </source>
</evidence>
<comment type="function">
    <text evidence="2">Catalyzes the interconversion of 2-phosphoglycerate and 3-phosphoglycerate.</text>
</comment>
<accession>A0A644V4F2</accession>
<dbReference type="InterPro" id="IPR023665">
    <property type="entry name" value="ApgAM_prokaryotes"/>
</dbReference>
<proteinExistence type="inferred from homology"/>
<dbReference type="NCBIfam" id="NF003242">
    <property type="entry name" value="PRK04200.1"/>
    <property type="match status" value="1"/>
</dbReference>
<evidence type="ECO:0000256" key="1">
    <source>
        <dbReference type="ARBA" id="ARBA00000370"/>
    </source>
</evidence>
<evidence type="ECO:0000256" key="2">
    <source>
        <dbReference type="ARBA" id="ARBA00002315"/>
    </source>
</evidence>
<name>A0A644V4F2_9ZZZZ</name>
<dbReference type="AlphaFoldDB" id="A0A644V4F2"/>
<protein>
    <recommendedName>
        <fullName evidence="7">Metalloenzyme domain-containing protein</fullName>
    </recommendedName>
</protein>
<dbReference type="Pfam" id="PF01676">
    <property type="entry name" value="Metalloenzyme"/>
    <property type="match status" value="1"/>
</dbReference>
<dbReference type="GO" id="GO:0046872">
    <property type="term" value="F:metal ion binding"/>
    <property type="evidence" value="ECO:0007669"/>
    <property type="project" value="InterPro"/>
</dbReference>
<sequence length="404" mass="45147">MKYVILIGDGMSDYPISELNDKTPLEVANKPNIDELTKYGKVGQLKTVPDNLEPGSDVANMSIFGYDPQKYYTGRGPLEAGSMGVKTKKNEVIFRCNLITENNGKIEDFNAGHITSEEASILINHLNNEFLKDSILDQFGDLKFYSGISYRHLFVKEGSNLSNLKTTPPHDIVGQKIDDFTKWDKDEFLNIKNIMLYSKEVLENHSINEERIANNKKPANMVWLWGQGLKPSMPNFQEIYGLNGSVITGVDLLKGLGVFAGLKNINVPGVTGYFDTDYKAKGKYASKALNDNDFLFVHIEAPDEAGHAGNIEEKIKAIERIDKHVLGQIRNSISEYGDYKIAILPDHATPIDIRTHTRDPVPLAIYSSFEEDSSDEVKIYTENSVVNGSLGIDKAHNLVRNMII</sequence>
<comment type="similarity">
    <text evidence="4">Belongs to the BPG-independent phosphoglycerate mutase family. A-PGAM subfamily.</text>
</comment>
<dbReference type="GO" id="GO:0004619">
    <property type="term" value="F:phosphoglycerate mutase activity"/>
    <property type="evidence" value="ECO:0007669"/>
    <property type="project" value="UniProtKB-EC"/>
</dbReference>
<dbReference type="GO" id="GO:0006096">
    <property type="term" value="P:glycolytic process"/>
    <property type="evidence" value="ECO:0007669"/>
    <property type="project" value="UniProtKB-KW"/>
</dbReference>
<gene>
    <name evidence="8" type="ORF">SDC9_32151</name>
</gene>
<dbReference type="NCBIfam" id="TIGR02535">
    <property type="entry name" value="hyp_Hser_kinase"/>
    <property type="match status" value="1"/>
</dbReference>
<comment type="caution">
    <text evidence="8">The sequence shown here is derived from an EMBL/GenBank/DDBJ whole genome shotgun (WGS) entry which is preliminary data.</text>
</comment>
<reference evidence="8" key="1">
    <citation type="submission" date="2019-08" db="EMBL/GenBank/DDBJ databases">
        <authorList>
            <person name="Kucharzyk K."/>
            <person name="Murdoch R.W."/>
            <person name="Higgins S."/>
            <person name="Loffler F."/>
        </authorList>
    </citation>
    <scope>NUCLEOTIDE SEQUENCE</scope>
</reference>
<evidence type="ECO:0000256" key="5">
    <source>
        <dbReference type="ARBA" id="ARBA00023152"/>
    </source>
</evidence>
<comment type="pathway">
    <text evidence="3">Carbohydrate degradation.</text>
</comment>
<organism evidence="8">
    <name type="scientific">bioreactor metagenome</name>
    <dbReference type="NCBI Taxonomy" id="1076179"/>
    <lineage>
        <taxon>unclassified sequences</taxon>
        <taxon>metagenomes</taxon>
        <taxon>ecological metagenomes</taxon>
    </lineage>
</organism>
<dbReference type="InterPro" id="IPR006124">
    <property type="entry name" value="Metalloenzyme"/>
</dbReference>
<dbReference type="PANTHER" id="PTHR31209">
    <property type="entry name" value="COFACTOR-INDEPENDENT PHOSPHOGLYCERATE MUTASE"/>
    <property type="match status" value="1"/>
</dbReference>
<evidence type="ECO:0000256" key="3">
    <source>
        <dbReference type="ARBA" id="ARBA00004921"/>
    </source>
</evidence>
<dbReference type="CDD" id="cd16011">
    <property type="entry name" value="iPGM_like"/>
    <property type="match status" value="1"/>
</dbReference>
<comment type="catalytic activity">
    <reaction evidence="1">
        <text>(2R)-2-phosphoglycerate = (2R)-3-phosphoglycerate</text>
        <dbReference type="Rhea" id="RHEA:15901"/>
        <dbReference type="ChEBI" id="CHEBI:58272"/>
        <dbReference type="ChEBI" id="CHEBI:58289"/>
        <dbReference type="EC" id="5.4.2.12"/>
    </reaction>
</comment>
<feature type="domain" description="Metalloenzyme" evidence="7">
    <location>
        <begin position="1"/>
        <end position="391"/>
    </location>
</feature>
<evidence type="ECO:0000313" key="8">
    <source>
        <dbReference type="EMBL" id="MPL86174.1"/>
    </source>
</evidence>
<dbReference type="Gene3D" id="3.40.720.10">
    <property type="entry name" value="Alkaline Phosphatase, subunit A"/>
    <property type="match status" value="2"/>
</dbReference>
<dbReference type="PIRSF" id="PIRSF006392">
    <property type="entry name" value="IPGAM_arch"/>
    <property type="match status" value="1"/>
</dbReference>
<dbReference type="NCBIfam" id="TIGR00306">
    <property type="entry name" value="apgM"/>
    <property type="match status" value="1"/>
</dbReference>
<dbReference type="PANTHER" id="PTHR31209:SF4">
    <property type="entry name" value="2,3-BISPHOSPHOGLYCERATE-INDEPENDENT PHOSPHOGLYCERATE MUTASE"/>
    <property type="match status" value="1"/>
</dbReference>
<dbReference type="EMBL" id="VSSQ01000217">
    <property type="protein sequence ID" value="MPL86174.1"/>
    <property type="molecule type" value="Genomic_DNA"/>
</dbReference>
<keyword evidence="5" id="KW-0324">Glycolysis</keyword>
<evidence type="ECO:0000256" key="6">
    <source>
        <dbReference type="ARBA" id="ARBA00023235"/>
    </source>
</evidence>
<dbReference type="InterPro" id="IPR004456">
    <property type="entry name" value="Pglycerate_mutase_ApgM"/>
</dbReference>
<keyword evidence="6" id="KW-0413">Isomerase</keyword>
<dbReference type="InterPro" id="IPR017850">
    <property type="entry name" value="Alkaline_phosphatase_core_sf"/>
</dbReference>